<sequence>MINNSCYDAFPFRVPQPLRPFVRQGGNTLGMPGTHAFIDDNASISSIRSVQPSADTLSKLVKRLRALTNTLLPLEVAPADINDPTGRVITPHVVSAYIAAAGDFVEALPYCLLRARHEFLLEANHNPADYGENLGRAVACEMLARKIVHQSPRDRLTAMLATRFRHRQPDGDIELSSALETAIDTHCAVFLSSSECQDVVNCLWNGQLVQRNNENHDIDYVPYESLQEHTFWAHLNSSRLAVPRYQNFFRVVIWLFFLVVYSQAVREPLDKVDPSHRHLDGWEVVLYVMSLAFTLEDMQKIYKLLHFASYRAFGYWNFVSFVTDTLLVTAFILRIISLASHNALSDSTRLRSFQILSYVSPLIWYIGTMQICVARMLQESGIFFALLSILSIGFLQGLYALDAADGQIESTGEVVNLMVQALLQSPNYDKFSASPAGLILYYFWNVVTAIVLLNVLISLFSSAYSDVVDDAEAQYLAFFAGKTVSMIRAPDVYVYPAPFNVIEIFFIAPLEFFLSPSQYAKLNRMVMSVIFFIPITGVALYESTVGMQKYKWMAEFMDGSSSDFEAPEDLNPEVDGDDADKGLTISKVPYADLIKVFPNTHESSENNIVNEIHEVKAKLDTLMKMLEAKP</sequence>
<dbReference type="Pfam" id="PF23317">
    <property type="entry name" value="YVC1_C"/>
    <property type="match status" value="1"/>
</dbReference>
<dbReference type="InterPro" id="IPR056336">
    <property type="entry name" value="YVC1_C"/>
</dbReference>
<feature type="domain" description="Calcium channel YVC1-like C-terminal transmembrane" evidence="3">
    <location>
        <begin position="385"/>
        <end position="545"/>
    </location>
</feature>
<keyword evidence="5" id="KW-1185">Reference proteome</keyword>
<feature type="transmembrane region" description="Helical" evidence="1">
    <location>
        <begin position="314"/>
        <end position="335"/>
    </location>
</feature>
<evidence type="ECO:0000313" key="4">
    <source>
        <dbReference type="EMBL" id="TFY71994.1"/>
    </source>
</evidence>
<dbReference type="Pfam" id="PF23190">
    <property type="entry name" value="LHD_TRPY1"/>
    <property type="match status" value="1"/>
</dbReference>
<dbReference type="InterPro" id="IPR052971">
    <property type="entry name" value="TRP_calcium_channel"/>
</dbReference>
<dbReference type="PANTHER" id="PTHR35859">
    <property type="entry name" value="NONSELECTIVE CATION CHANNEL PROTEIN"/>
    <property type="match status" value="1"/>
</dbReference>
<feature type="transmembrane region" description="Helical" evidence="1">
    <location>
        <begin position="284"/>
        <end position="302"/>
    </location>
</feature>
<name>A0A4Y9ZBY8_9AGAM</name>
<comment type="caution">
    <text evidence="4">The sequence shown here is derived from an EMBL/GenBank/DDBJ whole genome shotgun (WGS) entry which is preliminary data.</text>
</comment>
<dbReference type="STRING" id="205917.A0A4Y9ZBY8"/>
<reference evidence="4 5" key="1">
    <citation type="submission" date="2019-02" db="EMBL/GenBank/DDBJ databases">
        <title>Genome sequencing of the rare red list fungi Dentipellis fragilis.</title>
        <authorList>
            <person name="Buettner E."/>
            <person name="Kellner H."/>
        </authorList>
    </citation>
    <scope>NUCLEOTIDE SEQUENCE [LARGE SCALE GENOMIC DNA]</scope>
    <source>
        <strain evidence="4 5">DSM 105465</strain>
    </source>
</reference>
<feature type="transmembrane region" description="Helical" evidence="1">
    <location>
        <begin position="355"/>
        <end position="374"/>
    </location>
</feature>
<dbReference type="InterPro" id="IPR056337">
    <property type="entry name" value="LHD_YVC1"/>
</dbReference>
<keyword evidence="1" id="KW-0472">Membrane</keyword>
<evidence type="ECO:0000256" key="1">
    <source>
        <dbReference type="SAM" id="Phobius"/>
    </source>
</evidence>
<feature type="transmembrane region" description="Helical" evidence="1">
    <location>
        <begin position="247"/>
        <end position="264"/>
    </location>
</feature>
<dbReference type="PANTHER" id="PTHR35859:SF4">
    <property type="entry name" value="MEMBRANE CHANNEL PROTEIN, PUTATIVE (AFU_ORTHOLOGUE AFUA_6G11300)-RELATED"/>
    <property type="match status" value="1"/>
</dbReference>
<protein>
    <recommendedName>
        <fullName evidence="6">Ion transport domain-containing protein</fullName>
    </recommendedName>
</protein>
<dbReference type="AlphaFoldDB" id="A0A4Y9ZBY8"/>
<organism evidence="4 5">
    <name type="scientific">Dentipellis fragilis</name>
    <dbReference type="NCBI Taxonomy" id="205917"/>
    <lineage>
        <taxon>Eukaryota</taxon>
        <taxon>Fungi</taxon>
        <taxon>Dikarya</taxon>
        <taxon>Basidiomycota</taxon>
        <taxon>Agaricomycotina</taxon>
        <taxon>Agaricomycetes</taxon>
        <taxon>Russulales</taxon>
        <taxon>Hericiaceae</taxon>
        <taxon>Dentipellis</taxon>
    </lineage>
</organism>
<evidence type="ECO:0008006" key="6">
    <source>
        <dbReference type="Google" id="ProtNLM"/>
    </source>
</evidence>
<keyword evidence="1" id="KW-1133">Transmembrane helix</keyword>
<feature type="transmembrane region" description="Helical" evidence="1">
    <location>
        <begin position="381"/>
        <end position="401"/>
    </location>
</feature>
<feature type="transmembrane region" description="Helical" evidence="1">
    <location>
        <begin position="522"/>
        <end position="541"/>
    </location>
</feature>
<dbReference type="EMBL" id="SEOQ01000029">
    <property type="protein sequence ID" value="TFY71994.1"/>
    <property type="molecule type" value="Genomic_DNA"/>
</dbReference>
<keyword evidence="1" id="KW-0812">Transmembrane</keyword>
<gene>
    <name evidence="4" type="ORF">EVG20_g1021</name>
</gene>
<evidence type="ECO:0000259" key="2">
    <source>
        <dbReference type="Pfam" id="PF23190"/>
    </source>
</evidence>
<feature type="domain" description="YVC1 N-terminal linker helical" evidence="2">
    <location>
        <begin position="58"/>
        <end position="235"/>
    </location>
</feature>
<proteinExistence type="predicted"/>
<dbReference type="OrthoDB" id="301415at2759"/>
<evidence type="ECO:0000259" key="3">
    <source>
        <dbReference type="Pfam" id="PF23317"/>
    </source>
</evidence>
<dbReference type="Proteomes" id="UP000298327">
    <property type="component" value="Unassembled WGS sequence"/>
</dbReference>
<feature type="transmembrane region" description="Helical" evidence="1">
    <location>
        <begin position="439"/>
        <end position="460"/>
    </location>
</feature>
<feature type="transmembrane region" description="Helical" evidence="1">
    <location>
        <begin position="492"/>
        <end position="510"/>
    </location>
</feature>
<evidence type="ECO:0000313" key="5">
    <source>
        <dbReference type="Proteomes" id="UP000298327"/>
    </source>
</evidence>
<accession>A0A4Y9ZBY8</accession>